<keyword evidence="1" id="KW-0479">Metal-binding</keyword>
<dbReference type="GO" id="GO:0008270">
    <property type="term" value="F:zinc ion binding"/>
    <property type="evidence" value="ECO:0007669"/>
    <property type="project" value="UniProtKB-KW"/>
</dbReference>
<feature type="zinc finger region" description="C3H1-type" evidence="1">
    <location>
        <begin position="722"/>
        <end position="749"/>
    </location>
</feature>
<organism evidence="4 5">
    <name type="scientific">Monilinia vaccinii-corymbosi</name>
    <dbReference type="NCBI Taxonomy" id="61207"/>
    <lineage>
        <taxon>Eukaryota</taxon>
        <taxon>Fungi</taxon>
        <taxon>Dikarya</taxon>
        <taxon>Ascomycota</taxon>
        <taxon>Pezizomycotina</taxon>
        <taxon>Leotiomycetes</taxon>
        <taxon>Helotiales</taxon>
        <taxon>Sclerotiniaceae</taxon>
        <taxon>Monilinia</taxon>
    </lineage>
</organism>
<dbReference type="OrthoDB" id="3532955at2759"/>
<feature type="region of interest" description="Disordered" evidence="2">
    <location>
        <begin position="518"/>
        <end position="581"/>
    </location>
</feature>
<proteinExistence type="predicted"/>
<feature type="compositionally biased region" description="Polar residues" evidence="2">
    <location>
        <begin position="333"/>
        <end position="350"/>
    </location>
</feature>
<feature type="compositionally biased region" description="Acidic residues" evidence="2">
    <location>
        <begin position="522"/>
        <end position="534"/>
    </location>
</feature>
<evidence type="ECO:0000256" key="1">
    <source>
        <dbReference type="PROSITE-ProRule" id="PRU00723"/>
    </source>
</evidence>
<evidence type="ECO:0000313" key="5">
    <source>
        <dbReference type="Proteomes" id="UP000672032"/>
    </source>
</evidence>
<feature type="region of interest" description="Disordered" evidence="2">
    <location>
        <begin position="369"/>
        <end position="406"/>
    </location>
</feature>
<keyword evidence="5" id="KW-1185">Reference proteome</keyword>
<keyword evidence="1" id="KW-0863">Zinc-finger</keyword>
<evidence type="ECO:0000256" key="2">
    <source>
        <dbReference type="SAM" id="MobiDB-lite"/>
    </source>
</evidence>
<feature type="compositionally biased region" description="Acidic residues" evidence="2">
    <location>
        <begin position="541"/>
        <end position="579"/>
    </location>
</feature>
<dbReference type="InterPro" id="IPR000571">
    <property type="entry name" value="Znf_CCCH"/>
</dbReference>
<accession>A0A8A3PB36</accession>
<dbReference type="AlphaFoldDB" id="A0A8A3PB36"/>
<dbReference type="PROSITE" id="PS50103">
    <property type="entry name" value="ZF_C3H1"/>
    <property type="match status" value="1"/>
</dbReference>
<name>A0A8A3PB36_9HELO</name>
<protein>
    <recommendedName>
        <fullName evidence="3">C3H1-type domain-containing protein</fullName>
    </recommendedName>
</protein>
<feature type="region of interest" description="Disordered" evidence="2">
    <location>
        <begin position="331"/>
        <end position="350"/>
    </location>
</feature>
<gene>
    <name evidence="4" type="ORF">DSL72_001883</name>
</gene>
<dbReference type="EMBL" id="CP063407">
    <property type="protein sequence ID" value="QSZ32309.1"/>
    <property type="molecule type" value="Genomic_DNA"/>
</dbReference>
<reference evidence="4" key="1">
    <citation type="submission" date="2020-10" db="EMBL/GenBank/DDBJ databases">
        <title>Genome Sequence of Monilinia vaccinii-corymbosi Sheds Light on Mummy Berry Disease Infection of Blueberry and Mating Type.</title>
        <authorList>
            <person name="Yow A.G."/>
            <person name="Zhang Y."/>
            <person name="Bansal K."/>
            <person name="Eacker S.M."/>
            <person name="Sullivan S."/>
            <person name="Liachko I."/>
            <person name="Cubeta M.A."/>
            <person name="Rollins J.A."/>
            <person name="Ashrafi H."/>
        </authorList>
    </citation>
    <scope>NUCLEOTIDE SEQUENCE</scope>
    <source>
        <strain evidence="4">RL-1</strain>
    </source>
</reference>
<keyword evidence="1" id="KW-0862">Zinc</keyword>
<feature type="domain" description="C3H1-type" evidence="3">
    <location>
        <begin position="722"/>
        <end position="749"/>
    </location>
</feature>
<feature type="region of interest" description="Disordered" evidence="2">
    <location>
        <begin position="667"/>
        <end position="689"/>
    </location>
</feature>
<evidence type="ECO:0000259" key="3">
    <source>
        <dbReference type="PROSITE" id="PS50103"/>
    </source>
</evidence>
<feature type="compositionally biased region" description="Basic and acidic residues" evidence="2">
    <location>
        <begin position="392"/>
        <end position="401"/>
    </location>
</feature>
<evidence type="ECO:0000313" key="4">
    <source>
        <dbReference type="EMBL" id="QSZ32309.1"/>
    </source>
</evidence>
<dbReference type="Proteomes" id="UP000672032">
    <property type="component" value="Chromosome 3"/>
</dbReference>
<sequence>MPSSEANDRNEWPITPDILGTETATIRCNGSEGQEITFHTKPLTRLSPRFAQFCRMKKQPDGRFTLICAPNKYDAFTCIALYVYHGKVPTPSKDIDSNYTQRLRWIYYVAEEFALNDLMNKTIDALRTYDLKHKEDIHVHAGEIYKNTSKWSLLRWYSAASAAWSWGRETGPATASQSDNRKKFISSGRDNPDMFANFLVVDLFYRDHIRGFDTDWRDVHDSGLSVCAFHCHAPGETCHRTGITEPAEVPEHISKTFDGVEDAVLLDRSQIIDAPSDQEISLSAQQDTPPRSPEINIHQTEIVDLSSADAESNTNSLLGAGVEPIRAGMAQSHGATNGDQEVNMHQSSTAANSRVRETEQVAKVSPAIPLAPIRNPPSTRVLPPDNGKITRSRPDYSESIKNEPPIEDLYGASDVEIDRGGSGAPMKPIQQGGGSDTYSRTNHAASDIHQIANHDKYRDENEFQNTGMKKRKAISNEKEINQGPHLAVTNCKKSKITHVGIQANTKSPESYNIVGKTQPEIQDSETDSSTEEEISEHSSSEEGDDESEEDDDEIIDDQSSDEEESSDEDEESSDAEVQEQEPGQAFIDSGIHTSTPALINSQQSFGHQGTSNSRTIAGIAPSRPGYCLIYNYKGACNKACRLQHLCLKCNLRHSSLYHDRYQPNFRGQLGHHHSPASRPHISAPIPEDRSEDIYRSEPLHLPSRRELLTRNERTSGQDARFEFPPALCQKWQQGCCRWKSKCKLAHICEQCGQSTHRTVNHGIHMSKRAPRIRT</sequence>